<feature type="domain" description="DUF7684" evidence="1">
    <location>
        <begin position="8"/>
        <end position="147"/>
    </location>
</feature>
<dbReference type="STRING" id="756272.Plabr_2303"/>
<protein>
    <recommendedName>
        <fullName evidence="1">DUF7684 domain-containing protein</fullName>
    </recommendedName>
</protein>
<dbReference type="AlphaFoldDB" id="F0SLY0"/>
<keyword evidence="3" id="KW-1185">Reference proteome</keyword>
<dbReference type="Proteomes" id="UP000006860">
    <property type="component" value="Chromosome"/>
</dbReference>
<evidence type="ECO:0000313" key="3">
    <source>
        <dbReference type="Proteomes" id="UP000006860"/>
    </source>
</evidence>
<dbReference type="Pfam" id="PF24733">
    <property type="entry name" value="DUF7684"/>
    <property type="match status" value="1"/>
</dbReference>
<reference evidence="3" key="1">
    <citation type="submission" date="2011-02" db="EMBL/GenBank/DDBJ databases">
        <title>The complete genome of Planctomyces brasiliensis DSM 5305.</title>
        <authorList>
            <person name="Lucas S."/>
            <person name="Copeland A."/>
            <person name="Lapidus A."/>
            <person name="Bruce D."/>
            <person name="Goodwin L."/>
            <person name="Pitluck S."/>
            <person name="Kyrpides N."/>
            <person name="Mavromatis K."/>
            <person name="Pagani I."/>
            <person name="Ivanova N."/>
            <person name="Ovchinnikova G."/>
            <person name="Lu M."/>
            <person name="Detter J.C."/>
            <person name="Han C."/>
            <person name="Land M."/>
            <person name="Hauser L."/>
            <person name="Markowitz V."/>
            <person name="Cheng J.-F."/>
            <person name="Hugenholtz P."/>
            <person name="Woyke T."/>
            <person name="Wu D."/>
            <person name="Tindall B."/>
            <person name="Pomrenke H.G."/>
            <person name="Brambilla E."/>
            <person name="Klenk H.-P."/>
            <person name="Eisen J.A."/>
        </authorList>
    </citation>
    <scope>NUCLEOTIDE SEQUENCE [LARGE SCALE GENOMIC DNA]</scope>
    <source>
        <strain evidence="3">ATCC 49424 / DSM 5305 / JCM 21570 / NBRC 103401 / IFAM 1448</strain>
    </source>
</reference>
<accession>F0SLY0</accession>
<organism evidence="2 3">
    <name type="scientific">Rubinisphaera brasiliensis (strain ATCC 49424 / DSM 5305 / JCM 21570 / IAM 15109 / NBRC 103401 / IFAM 1448)</name>
    <name type="common">Planctomyces brasiliensis</name>
    <dbReference type="NCBI Taxonomy" id="756272"/>
    <lineage>
        <taxon>Bacteria</taxon>
        <taxon>Pseudomonadati</taxon>
        <taxon>Planctomycetota</taxon>
        <taxon>Planctomycetia</taxon>
        <taxon>Planctomycetales</taxon>
        <taxon>Planctomycetaceae</taxon>
        <taxon>Rubinisphaera</taxon>
    </lineage>
</organism>
<proteinExistence type="predicted"/>
<dbReference type="InterPro" id="IPR056101">
    <property type="entry name" value="DUF7684"/>
</dbReference>
<dbReference type="HOGENOM" id="CLU_1730032_0_0_0"/>
<name>F0SLY0_RUBBR</name>
<evidence type="ECO:0000313" key="2">
    <source>
        <dbReference type="EMBL" id="ADY59905.1"/>
    </source>
</evidence>
<dbReference type="EMBL" id="CP002546">
    <property type="protein sequence ID" value="ADY59905.1"/>
    <property type="molecule type" value="Genomic_DNA"/>
</dbReference>
<sequence>MRRISNATDFELWLSQLDSPFKFSSPFSGHEFTVMIVAADANISHIDRNSLSKELVRQGCRYAVCTGYDCSKWDDSIDIAFLETDPEFSPRDERLVMTTWHENESLNDVALFFRNNTSFDSFRAQHFLALVLGGDETMCNAVHSALRSSFR</sequence>
<evidence type="ECO:0000259" key="1">
    <source>
        <dbReference type="Pfam" id="PF24733"/>
    </source>
</evidence>
<dbReference type="eggNOG" id="ENOG5033G0M">
    <property type="taxonomic scope" value="Bacteria"/>
</dbReference>
<gene>
    <name evidence="2" type="ordered locus">Plabr_2303</name>
</gene>
<dbReference type="KEGG" id="pbs:Plabr_2303"/>